<sequence>MNKNNSRIGRRSAMGGRPQSPAYVETDPSGRYGRFREMLGKGAMKTVYKAFDEVLGMEVAWNQVKLNDVFSSPDELQRLYSEVHLLKNLKHDSIIQYYKSWIDVNHRTFNFITEMFTSGTLRDAHTKSKGSNSHSGINLNRYRHRYQRVNIGAVKNWSRQILRGLAYLHRLDPPVIHRDLKCDNIFVNGHLGQVKIGDLGLAAILRGTQHAHSVIGTPEFMAPELYDEEYNELVDIYAFGMCVLEMLTSEYPYSECSNPAQIYKKVTSGKLPNAFYKIEDLEAQRFVGKCLENVSRRLPAHELLLDPFLASDDVELASPPRISIPKLICNNDPVAEAGDEEDELHFSAEVDLERSTNMIITGKMNPEDDTISLTVRISDLDGKNARNIYFPFDIMNDTAIDVATEMVKELEISDWEPPEIAGMIEKEIFSLIPGCKKWGSPKDYHPHQHSFNYEEEDDDDVGFNHHPFYSFSSCSSSQNSLHSFRSHCKNHNLLHGDLFMNDDVSSQSSFDSCNYSNINYYSGNEDDLHDVSFGKATHKSTRFCPSESRGANSYKQCNSQLDNQRPHKLNHHQERKLPKIQSLIDVRSQLLHRSLEEEVNKRRLFKTVGTIENLAAILSPYGYNARQEPLHHGGPTSLSDPNRQRLPLCVQRELHPIPRQVTADPRAHHELPADVDFRSLSAESVARLLASAKQFGAFRIRNHGILAEELGSVVREAQSVSGNGRVIGKRFVERIGNREEIKWRPQVARKVQAIAEQLSQVFYGNAEKQFEEMRSEMGNVKLLRYNHQDHSMGQNPSYLQKEIINGSQIHMRESDDEHALCLHLPLETSYMKNIYDEHEGFKCVSGEMIFVPDISRSQTSFSIQLKVPLVSNFRKNYKTVSIADQIVIAVILYVPYKIVVFTYTHLVT</sequence>
<accession>A0A498K084</accession>
<evidence type="ECO:0000256" key="7">
    <source>
        <dbReference type="ARBA" id="ARBA00047899"/>
    </source>
</evidence>
<dbReference type="PROSITE" id="PS00108">
    <property type="entry name" value="PROTEIN_KINASE_ST"/>
    <property type="match status" value="1"/>
</dbReference>
<protein>
    <recommendedName>
        <fullName evidence="1">non-specific serine/threonine protein kinase</fullName>
        <ecNumber evidence="1">2.7.11.1</ecNumber>
    </recommendedName>
</protein>
<gene>
    <name evidence="11" type="ORF">DVH24_014909</name>
</gene>
<comment type="catalytic activity">
    <reaction evidence="7">
        <text>L-threonyl-[protein] + ATP = O-phospho-L-threonyl-[protein] + ADP + H(+)</text>
        <dbReference type="Rhea" id="RHEA:46608"/>
        <dbReference type="Rhea" id="RHEA-COMP:11060"/>
        <dbReference type="Rhea" id="RHEA-COMP:11605"/>
        <dbReference type="ChEBI" id="CHEBI:15378"/>
        <dbReference type="ChEBI" id="CHEBI:30013"/>
        <dbReference type="ChEBI" id="CHEBI:30616"/>
        <dbReference type="ChEBI" id="CHEBI:61977"/>
        <dbReference type="ChEBI" id="CHEBI:456216"/>
        <dbReference type="EC" id="2.7.11.1"/>
    </reaction>
</comment>
<organism evidence="11 12">
    <name type="scientific">Malus domestica</name>
    <name type="common">Apple</name>
    <name type="synonym">Pyrus malus</name>
    <dbReference type="NCBI Taxonomy" id="3750"/>
    <lineage>
        <taxon>Eukaryota</taxon>
        <taxon>Viridiplantae</taxon>
        <taxon>Streptophyta</taxon>
        <taxon>Embryophyta</taxon>
        <taxon>Tracheophyta</taxon>
        <taxon>Spermatophyta</taxon>
        <taxon>Magnoliopsida</taxon>
        <taxon>eudicotyledons</taxon>
        <taxon>Gunneridae</taxon>
        <taxon>Pentapetalae</taxon>
        <taxon>rosids</taxon>
        <taxon>fabids</taxon>
        <taxon>Rosales</taxon>
        <taxon>Rosaceae</taxon>
        <taxon>Amygdaloideae</taxon>
        <taxon>Maleae</taxon>
        <taxon>Malus</taxon>
    </lineage>
</organism>
<keyword evidence="6" id="KW-0067">ATP-binding</keyword>
<dbReference type="Pfam" id="PF00069">
    <property type="entry name" value="Pkinase"/>
    <property type="match status" value="1"/>
</dbReference>
<dbReference type="InterPro" id="IPR011009">
    <property type="entry name" value="Kinase-like_dom_sf"/>
</dbReference>
<dbReference type="EMBL" id="RDQH01000330">
    <property type="protein sequence ID" value="RXI01560.1"/>
    <property type="molecule type" value="Genomic_DNA"/>
</dbReference>
<evidence type="ECO:0000259" key="10">
    <source>
        <dbReference type="PROSITE" id="PS50011"/>
    </source>
</evidence>
<keyword evidence="12" id="KW-1185">Reference proteome</keyword>
<evidence type="ECO:0000256" key="2">
    <source>
        <dbReference type="ARBA" id="ARBA00022527"/>
    </source>
</evidence>
<dbReference type="CDD" id="cd13983">
    <property type="entry name" value="STKc_WNK"/>
    <property type="match status" value="1"/>
</dbReference>
<dbReference type="PROSITE" id="PS50011">
    <property type="entry name" value="PROTEIN_KINASE_DOM"/>
    <property type="match status" value="1"/>
</dbReference>
<dbReference type="GO" id="GO:0004674">
    <property type="term" value="F:protein serine/threonine kinase activity"/>
    <property type="evidence" value="ECO:0007669"/>
    <property type="project" value="UniProtKB-KW"/>
</dbReference>
<dbReference type="InterPro" id="IPR050588">
    <property type="entry name" value="WNK_Ser-Thr_kinase"/>
</dbReference>
<name>A0A498K084_MALDO</name>
<dbReference type="InterPro" id="IPR000719">
    <property type="entry name" value="Prot_kinase_dom"/>
</dbReference>
<evidence type="ECO:0000256" key="6">
    <source>
        <dbReference type="ARBA" id="ARBA00022840"/>
    </source>
</evidence>
<evidence type="ECO:0000256" key="3">
    <source>
        <dbReference type="ARBA" id="ARBA00022679"/>
    </source>
</evidence>
<dbReference type="InterPro" id="IPR008271">
    <property type="entry name" value="Ser/Thr_kinase_AS"/>
</dbReference>
<evidence type="ECO:0000256" key="9">
    <source>
        <dbReference type="SAM" id="MobiDB-lite"/>
    </source>
</evidence>
<dbReference type="AlphaFoldDB" id="A0A498K084"/>
<dbReference type="GO" id="GO:0005524">
    <property type="term" value="F:ATP binding"/>
    <property type="evidence" value="ECO:0007669"/>
    <property type="project" value="UniProtKB-KW"/>
</dbReference>
<proteinExistence type="predicted"/>
<feature type="region of interest" description="Disordered" evidence="9">
    <location>
        <begin position="1"/>
        <end position="28"/>
    </location>
</feature>
<dbReference type="PANTHER" id="PTHR13902">
    <property type="entry name" value="SERINE/THREONINE-PROTEIN KINASE WNK WITH NO LYSINE -RELATED"/>
    <property type="match status" value="1"/>
</dbReference>
<evidence type="ECO:0000256" key="1">
    <source>
        <dbReference type="ARBA" id="ARBA00012513"/>
    </source>
</evidence>
<dbReference type="Gene3D" id="1.10.510.10">
    <property type="entry name" value="Transferase(Phosphotransferase) domain 1"/>
    <property type="match status" value="1"/>
</dbReference>
<dbReference type="FunFam" id="1.10.510.10:FF:000046">
    <property type="entry name" value="probable serine/threonine-protein kinase WNK9"/>
    <property type="match status" value="1"/>
</dbReference>
<evidence type="ECO:0000313" key="11">
    <source>
        <dbReference type="EMBL" id="RXI01560.1"/>
    </source>
</evidence>
<dbReference type="Proteomes" id="UP000290289">
    <property type="component" value="Chromosome 4"/>
</dbReference>
<feature type="domain" description="Protein kinase" evidence="10">
    <location>
        <begin position="33"/>
        <end position="309"/>
    </location>
</feature>
<evidence type="ECO:0000313" key="12">
    <source>
        <dbReference type="Proteomes" id="UP000290289"/>
    </source>
</evidence>
<comment type="catalytic activity">
    <reaction evidence="8">
        <text>L-seryl-[protein] + ATP = O-phospho-L-seryl-[protein] + ADP + H(+)</text>
        <dbReference type="Rhea" id="RHEA:17989"/>
        <dbReference type="Rhea" id="RHEA-COMP:9863"/>
        <dbReference type="Rhea" id="RHEA-COMP:11604"/>
        <dbReference type="ChEBI" id="CHEBI:15378"/>
        <dbReference type="ChEBI" id="CHEBI:29999"/>
        <dbReference type="ChEBI" id="CHEBI:30616"/>
        <dbReference type="ChEBI" id="CHEBI:83421"/>
        <dbReference type="ChEBI" id="CHEBI:456216"/>
        <dbReference type="EC" id="2.7.11.1"/>
    </reaction>
</comment>
<reference evidence="11 12" key="1">
    <citation type="submission" date="2018-10" db="EMBL/GenBank/DDBJ databases">
        <title>A high-quality apple genome assembly.</title>
        <authorList>
            <person name="Hu J."/>
        </authorList>
    </citation>
    <scope>NUCLEOTIDE SEQUENCE [LARGE SCALE GENOMIC DNA]</scope>
    <source>
        <strain evidence="12">cv. HFTH1</strain>
        <tissue evidence="11">Young leaf</tissue>
    </source>
</reference>
<evidence type="ECO:0000256" key="8">
    <source>
        <dbReference type="ARBA" id="ARBA00048679"/>
    </source>
</evidence>
<dbReference type="Gene3D" id="3.30.200.20">
    <property type="entry name" value="Phosphorylase Kinase, domain 1"/>
    <property type="match status" value="1"/>
</dbReference>
<dbReference type="Gene3D" id="3.10.20.90">
    <property type="entry name" value="Phosphatidylinositol 3-kinase Catalytic Subunit, Chain A, domain 1"/>
    <property type="match status" value="1"/>
</dbReference>
<dbReference type="FunFam" id="3.30.200.20:FF:000075">
    <property type="entry name" value="Probable serine/threonine-protein kinase WNK1"/>
    <property type="match status" value="1"/>
</dbReference>
<evidence type="ECO:0000256" key="5">
    <source>
        <dbReference type="ARBA" id="ARBA00022777"/>
    </source>
</evidence>
<keyword evidence="2" id="KW-0723">Serine/threonine-protein kinase</keyword>
<dbReference type="STRING" id="3750.A0A498K084"/>
<keyword evidence="3" id="KW-0808">Transferase</keyword>
<dbReference type="EC" id="2.7.11.1" evidence="1"/>
<dbReference type="SMART" id="SM00220">
    <property type="entry name" value="S_TKc"/>
    <property type="match status" value="1"/>
</dbReference>
<keyword evidence="4" id="KW-0547">Nucleotide-binding</keyword>
<comment type="caution">
    <text evidence="11">The sequence shown here is derived from an EMBL/GenBank/DDBJ whole genome shotgun (WGS) entry which is preliminary data.</text>
</comment>
<evidence type="ECO:0000256" key="4">
    <source>
        <dbReference type="ARBA" id="ARBA00022741"/>
    </source>
</evidence>
<dbReference type="SUPFAM" id="SSF56112">
    <property type="entry name" value="Protein kinase-like (PK-like)"/>
    <property type="match status" value="1"/>
</dbReference>
<keyword evidence="5" id="KW-0418">Kinase</keyword>